<dbReference type="KEGG" id="ffu:CLAFUR5_06713"/>
<protein>
    <submittedName>
        <fullName evidence="3">Zn(2)-C6 fungal-type transcription factor afumD</fullName>
    </submittedName>
</protein>
<dbReference type="GO" id="GO:0008270">
    <property type="term" value="F:zinc ion binding"/>
    <property type="evidence" value="ECO:0007669"/>
    <property type="project" value="InterPro"/>
</dbReference>
<evidence type="ECO:0000256" key="1">
    <source>
        <dbReference type="ARBA" id="ARBA00023242"/>
    </source>
</evidence>
<keyword evidence="4" id="KW-1185">Reference proteome</keyword>
<dbReference type="Proteomes" id="UP000756132">
    <property type="component" value="Chromosome 6"/>
</dbReference>
<organism evidence="3 4">
    <name type="scientific">Passalora fulva</name>
    <name type="common">Tomato leaf mold</name>
    <name type="synonym">Cladosporium fulvum</name>
    <dbReference type="NCBI Taxonomy" id="5499"/>
    <lineage>
        <taxon>Eukaryota</taxon>
        <taxon>Fungi</taxon>
        <taxon>Dikarya</taxon>
        <taxon>Ascomycota</taxon>
        <taxon>Pezizomycotina</taxon>
        <taxon>Dothideomycetes</taxon>
        <taxon>Dothideomycetidae</taxon>
        <taxon>Mycosphaerellales</taxon>
        <taxon>Mycosphaerellaceae</taxon>
        <taxon>Fulvia</taxon>
    </lineage>
</organism>
<name>A0A9Q8PBE1_PASFU</name>
<keyword evidence="1" id="KW-0539">Nucleus</keyword>
<dbReference type="CDD" id="cd00067">
    <property type="entry name" value="GAL4"/>
    <property type="match status" value="1"/>
</dbReference>
<sequence length="380" mass="42419">MPSRRPHTKTRHGCNTCKARKVRCDEEKPVCRNCTRGNRSCSYPSQILAIPNSLATAHIDAQDQIFPVRDMELLHHYTAITYKMMSPEPDQHSIWQVYVPQMAFSYRFLLHGILSVTALHRRYDAEECQKETLMNLARYHQQHALTLYIPRLRSINQENCHALFAFSMLLGILCFGMLDDEGLGSRALVSRFLDCFDALMGATAVAYEAAHWLRQGVFRPIMEDIWPEVHDFAHLKEGAKEALEALIAQVGETCKSEPTSGSSTPVPPLGAPVGEEVGNGVAGGMMSRRQAYLASIYGLATVMYPAPGDRQASIVVAWPILAGAAFVQLLKRRDPLALVILGHYGLGKRLTEAIAEELDVAWQPLLAWPLRRVSEVITPE</sequence>
<dbReference type="EMBL" id="CP090168">
    <property type="protein sequence ID" value="UJO19336.1"/>
    <property type="molecule type" value="Genomic_DNA"/>
</dbReference>
<gene>
    <name evidence="3" type="ORF">CLAFUR5_06713</name>
</gene>
<dbReference type="InterPro" id="IPR021858">
    <property type="entry name" value="Fun_TF"/>
</dbReference>
<dbReference type="Pfam" id="PF00172">
    <property type="entry name" value="Zn_clus"/>
    <property type="match status" value="1"/>
</dbReference>
<dbReference type="PROSITE" id="PS50048">
    <property type="entry name" value="ZN2_CY6_FUNGAL_2"/>
    <property type="match status" value="1"/>
</dbReference>
<dbReference type="GO" id="GO:0001228">
    <property type="term" value="F:DNA-binding transcription activator activity, RNA polymerase II-specific"/>
    <property type="evidence" value="ECO:0007669"/>
    <property type="project" value="TreeGrafter"/>
</dbReference>
<dbReference type="SUPFAM" id="SSF57701">
    <property type="entry name" value="Zn2/Cys6 DNA-binding domain"/>
    <property type="match status" value="1"/>
</dbReference>
<evidence type="ECO:0000313" key="3">
    <source>
        <dbReference type="EMBL" id="UJO19336.1"/>
    </source>
</evidence>
<dbReference type="InterPro" id="IPR036864">
    <property type="entry name" value="Zn2-C6_fun-type_DNA-bd_sf"/>
</dbReference>
<dbReference type="PANTHER" id="PTHR47784:SF5">
    <property type="entry name" value="STEROL UPTAKE CONTROL PROTEIN 2"/>
    <property type="match status" value="1"/>
</dbReference>
<reference evidence="3" key="1">
    <citation type="submission" date="2021-12" db="EMBL/GenBank/DDBJ databases">
        <authorList>
            <person name="Zaccaron A."/>
            <person name="Stergiopoulos I."/>
        </authorList>
    </citation>
    <scope>NUCLEOTIDE SEQUENCE</scope>
    <source>
        <strain evidence="3">Race5_Kim</strain>
    </source>
</reference>
<dbReference type="RefSeq" id="XP_047763702.1">
    <property type="nucleotide sequence ID" value="XM_047905861.1"/>
</dbReference>
<dbReference type="PANTHER" id="PTHR47784">
    <property type="entry name" value="STEROL UPTAKE CONTROL PROTEIN 2"/>
    <property type="match status" value="1"/>
</dbReference>
<feature type="domain" description="Zn(2)-C6 fungal-type" evidence="2">
    <location>
        <begin position="13"/>
        <end position="43"/>
    </location>
</feature>
<dbReference type="SMART" id="SM00066">
    <property type="entry name" value="GAL4"/>
    <property type="match status" value="1"/>
</dbReference>
<dbReference type="OrthoDB" id="5386330at2759"/>
<proteinExistence type="predicted"/>
<evidence type="ECO:0000313" key="4">
    <source>
        <dbReference type="Proteomes" id="UP000756132"/>
    </source>
</evidence>
<dbReference type="Gene3D" id="4.10.240.10">
    <property type="entry name" value="Zn(2)-C6 fungal-type DNA-binding domain"/>
    <property type="match status" value="1"/>
</dbReference>
<accession>A0A9Q8PBE1</accession>
<dbReference type="PROSITE" id="PS00463">
    <property type="entry name" value="ZN2_CY6_FUNGAL_1"/>
    <property type="match status" value="1"/>
</dbReference>
<dbReference type="InterPro" id="IPR053157">
    <property type="entry name" value="Sterol_Uptake_Regulator"/>
</dbReference>
<evidence type="ECO:0000259" key="2">
    <source>
        <dbReference type="PROSITE" id="PS50048"/>
    </source>
</evidence>
<dbReference type="GeneID" id="71986591"/>
<dbReference type="InterPro" id="IPR001138">
    <property type="entry name" value="Zn2Cys6_DnaBD"/>
</dbReference>
<reference evidence="3" key="2">
    <citation type="journal article" date="2022" name="Microb. Genom.">
        <title>A chromosome-scale genome assembly of the tomato pathogen Cladosporium fulvum reveals a compartmentalized genome architecture and the presence of a dispensable chromosome.</title>
        <authorList>
            <person name="Zaccaron A.Z."/>
            <person name="Chen L.H."/>
            <person name="Samaras A."/>
            <person name="Stergiopoulos I."/>
        </authorList>
    </citation>
    <scope>NUCLEOTIDE SEQUENCE</scope>
    <source>
        <strain evidence="3">Race5_Kim</strain>
    </source>
</reference>
<dbReference type="Pfam" id="PF11951">
    <property type="entry name" value="Fungal_trans_2"/>
    <property type="match status" value="1"/>
</dbReference>
<dbReference type="AlphaFoldDB" id="A0A9Q8PBE1"/>